<reference evidence="2 3" key="1">
    <citation type="submission" date="2024-04" db="EMBL/GenBank/DDBJ databases">
        <title>Tritrichomonas musculus Genome.</title>
        <authorList>
            <person name="Alves-Ferreira E."/>
            <person name="Grigg M."/>
            <person name="Lorenzi H."/>
            <person name="Galac M."/>
        </authorList>
    </citation>
    <scope>NUCLEOTIDE SEQUENCE [LARGE SCALE GENOMIC DNA]</scope>
    <source>
        <strain evidence="2 3">EAF2021</strain>
    </source>
</reference>
<dbReference type="Gene3D" id="1.10.443.10">
    <property type="entry name" value="Intergrase catalytic core"/>
    <property type="match status" value="1"/>
</dbReference>
<evidence type="ECO:0000313" key="3">
    <source>
        <dbReference type="Proteomes" id="UP001470230"/>
    </source>
</evidence>
<dbReference type="SUPFAM" id="SSF56349">
    <property type="entry name" value="DNA breaking-rejoining enzymes"/>
    <property type="match status" value="1"/>
</dbReference>
<evidence type="ECO:0000256" key="1">
    <source>
        <dbReference type="ARBA" id="ARBA00023172"/>
    </source>
</evidence>
<evidence type="ECO:0008006" key="4">
    <source>
        <dbReference type="Google" id="ProtNLM"/>
    </source>
</evidence>
<dbReference type="PANTHER" id="PTHR34605:SF3">
    <property type="entry name" value="P CELL-TYPE AGGLUTINATION PROTEIN MAP4-LIKE-RELATED"/>
    <property type="match status" value="1"/>
</dbReference>
<name>A0ABR2I6B6_9EUKA</name>
<dbReference type="InterPro" id="IPR013762">
    <property type="entry name" value="Integrase-like_cat_sf"/>
</dbReference>
<dbReference type="InterPro" id="IPR011010">
    <property type="entry name" value="DNA_brk_join_enz"/>
</dbReference>
<keyword evidence="3" id="KW-1185">Reference proteome</keyword>
<dbReference type="EMBL" id="JAPFFF010000019">
    <property type="protein sequence ID" value="KAK8858013.1"/>
    <property type="molecule type" value="Genomic_DNA"/>
</dbReference>
<evidence type="ECO:0000313" key="2">
    <source>
        <dbReference type="EMBL" id="KAK8858013.1"/>
    </source>
</evidence>
<proteinExistence type="predicted"/>
<gene>
    <name evidence="2" type="ORF">M9Y10_013113</name>
</gene>
<organism evidence="2 3">
    <name type="scientific">Tritrichomonas musculus</name>
    <dbReference type="NCBI Taxonomy" id="1915356"/>
    <lineage>
        <taxon>Eukaryota</taxon>
        <taxon>Metamonada</taxon>
        <taxon>Parabasalia</taxon>
        <taxon>Tritrichomonadida</taxon>
        <taxon>Tritrichomonadidae</taxon>
        <taxon>Tritrichomonas</taxon>
    </lineage>
</organism>
<sequence>MEVDWDELMELADEISSENLSKASKECYNSRIRSYEKVMTSLDKDAYPIDIDKMKGFIMFQYKNKNRKFNTLIGYITGFSNYFQQNNLPNLTKDITFKNFKSGLRRRLLGSFCPNAKLPFEIGWFEAISKEFPLNQLDNRVFFLYMTLSFTAFLRISELLNLKKKDIQISDENKLLSISINSSKTDQFGRGSKTYVYYTDTIFCPIKYIDVLEGLNDEDNICHVKEHALRSHLQVILRQIGIADYQSYSWHSFRRGGAYHCGQKGTPDYIIKAHGRWKSSAYIRYVSVDMNYAGQEIAQKLSNL</sequence>
<dbReference type="Proteomes" id="UP001470230">
    <property type="component" value="Unassembled WGS sequence"/>
</dbReference>
<accession>A0ABR2I6B6</accession>
<comment type="caution">
    <text evidence="2">The sequence shown here is derived from an EMBL/GenBank/DDBJ whole genome shotgun (WGS) entry which is preliminary data.</text>
</comment>
<dbReference type="InterPro" id="IPR052925">
    <property type="entry name" value="Phage_Integrase-like_Recomb"/>
</dbReference>
<protein>
    <recommendedName>
        <fullName evidence="4">Tyr recombinase domain-containing protein</fullName>
    </recommendedName>
</protein>
<dbReference type="PANTHER" id="PTHR34605">
    <property type="entry name" value="PHAGE_INTEGRASE DOMAIN-CONTAINING PROTEIN"/>
    <property type="match status" value="1"/>
</dbReference>
<keyword evidence="1" id="KW-0233">DNA recombination</keyword>